<keyword evidence="8" id="KW-1278">Translocase</keyword>
<dbReference type="InterPro" id="IPR001516">
    <property type="entry name" value="Proton_antipo_N"/>
</dbReference>
<proteinExistence type="inferred from homology"/>
<evidence type="ECO:0000256" key="3">
    <source>
        <dbReference type="ARBA" id="ARBA00021096"/>
    </source>
</evidence>
<evidence type="ECO:0000256" key="4">
    <source>
        <dbReference type="ARBA" id="ARBA00022448"/>
    </source>
</evidence>
<dbReference type="PRINTS" id="PR01434">
    <property type="entry name" value="NADHDHGNASE5"/>
</dbReference>
<feature type="transmembrane region" description="Helical" evidence="16">
    <location>
        <begin position="59"/>
        <end position="80"/>
    </location>
</feature>
<accession>A0A1X9JQ50</accession>
<evidence type="ECO:0000256" key="15">
    <source>
        <dbReference type="ARBA" id="ARBA00049551"/>
    </source>
</evidence>
<keyword evidence="9" id="KW-0249">Electron transport</keyword>
<feature type="transmembrane region" description="Helical" evidence="16">
    <location>
        <begin position="147"/>
        <end position="167"/>
    </location>
</feature>
<dbReference type="InterPro" id="IPR001750">
    <property type="entry name" value="ND/Mrp_TM"/>
</dbReference>
<dbReference type="InterPro" id="IPR010934">
    <property type="entry name" value="NADH_DH_su5_C"/>
</dbReference>
<evidence type="ECO:0000256" key="7">
    <source>
        <dbReference type="ARBA" id="ARBA00022792"/>
    </source>
</evidence>
<feature type="domain" description="NADH dehydrogenase subunit 5 C-terminal" evidence="19">
    <location>
        <begin position="393"/>
        <end position="568"/>
    </location>
</feature>
<sequence>MRNTFIGSPLFSCMFLYFSSFILFVWGVCSLEGFGAIMVEWEFLSFTSMMWSVPILFDSVSLIFSSLVCLIAGSVSFFSIYYMDSEVFLRRFMSLILLFVASMNLLIFIPSMVSFLVGWDGLGIVSFALVIYYQNKKSLAGGMLTALANRVGDALLIVCICLMVNWGDWSMVFGNYGMFGVSICCLLVGGAMTKSAQIPFSAWLPAAMAAPTPVSALVHSSTLVTAGVYLVVRFYPTLLEFPGVLSALGKIGGLTLLMAGLSACFEKDLKKVIALSTLSQLGLMMYSVGVGCPMITVFHLCTHALFKALLFLCAGSVIHSTVDTQDVRLLGAIRGILPVSSGCLILSSMALCGMPFLSGFYSKDLVLESCLGSNQGVVEVVVVFLGAGLSLFYSFRLVLMAIFGPSASNPMLSFSVESLPVIIPMTVLSTGGIFGGWFLQSLWVDISSLILLSAVSKFSLIFVTFLGFMVPVVFKAGLRSYWISNVSKLEFYCSSMWFLGLLSGGPVSGYGLLTSTKMFVGLDLGWMEVLGGQGAFESLKHLMEFNLVLQKNSIIVLLRLSLVFLLPLSFLYMLL</sequence>
<evidence type="ECO:0000259" key="19">
    <source>
        <dbReference type="Pfam" id="PF06455"/>
    </source>
</evidence>
<dbReference type="GO" id="GO:0003954">
    <property type="term" value="F:NADH dehydrogenase activity"/>
    <property type="evidence" value="ECO:0007669"/>
    <property type="project" value="TreeGrafter"/>
</dbReference>
<evidence type="ECO:0000256" key="16">
    <source>
        <dbReference type="RuleBase" id="RU003404"/>
    </source>
</evidence>
<comment type="catalytic activity">
    <reaction evidence="15 16">
        <text>a ubiquinone + NADH + 5 H(+)(in) = a ubiquinol + NAD(+) + 4 H(+)(out)</text>
        <dbReference type="Rhea" id="RHEA:29091"/>
        <dbReference type="Rhea" id="RHEA-COMP:9565"/>
        <dbReference type="Rhea" id="RHEA-COMP:9566"/>
        <dbReference type="ChEBI" id="CHEBI:15378"/>
        <dbReference type="ChEBI" id="CHEBI:16389"/>
        <dbReference type="ChEBI" id="CHEBI:17976"/>
        <dbReference type="ChEBI" id="CHEBI:57540"/>
        <dbReference type="ChEBI" id="CHEBI:57945"/>
        <dbReference type="EC" id="7.1.1.2"/>
    </reaction>
</comment>
<evidence type="ECO:0000256" key="11">
    <source>
        <dbReference type="ARBA" id="ARBA00023027"/>
    </source>
</evidence>
<evidence type="ECO:0000256" key="6">
    <source>
        <dbReference type="ARBA" id="ARBA00022692"/>
    </source>
</evidence>
<dbReference type="GO" id="GO:0005743">
    <property type="term" value="C:mitochondrial inner membrane"/>
    <property type="evidence" value="ECO:0007669"/>
    <property type="project" value="UniProtKB-SubCell"/>
</dbReference>
<feature type="transmembrane region" description="Helical" evidence="16">
    <location>
        <begin position="419"/>
        <end position="440"/>
    </location>
</feature>
<evidence type="ECO:0000256" key="13">
    <source>
        <dbReference type="ARBA" id="ARBA00023128"/>
    </source>
</evidence>
<evidence type="ECO:0000256" key="1">
    <source>
        <dbReference type="ARBA" id="ARBA00004448"/>
    </source>
</evidence>
<feature type="domain" description="NADH:quinone oxidoreductase/Mrp antiporter transmembrane" evidence="17">
    <location>
        <begin position="111"/>
        <end position="384"/>
    </location>
</feature>
<dbReference type="AlphaFoldDB" id="A0A1X9JQ50"/>
<organism evidence="20">
    <name type="scientific">Neotrigonia margaritacea</name>
    <dbReference type="NCBI Taxonomy" id="47539"/>
    <lineage>
        <taxon>Eukaryota</taxon>
        <taxon>Metazoa</taxon>
        <taxon>Spiralia</taxon>
        <taxon>Lophotrochozoa</taxon>
        <taxon>Mollusca</taxon>
        <taxon>Bivalvia</taxon>
        <taxon>Autobranchia</taxon>
        <taxon>Heteroconchia</taxon>
        <taxon>Palaeoheterodonta</taxon>
        <taxon>Trigoniida</taxon>
        <taxon>Trigonioidea</taxon>
        <taxon>Trigoniidae</taxon>
        <taxon>Neotrigonia</taxon>
    </lineage>
</organism>
<evidence type="ECO:0000256" key="5">
    <source>
        <dbReference type="ARBA" id="ARBA00022660"/>
    </source>
</evidence>
<feature type="transmembrane region" description="Helical" evidence="16">
    <location>
        <begin position="553"/>
        <end position="574"/>
    </location>
</feature>
<comment type="similarity">
    <text evidence="16">Belongs to the complex I subunit 5 family.</text>
</comment>
<dbReference type="PANTHER" id="PTHR42829:SF2">
    <property type="entry name" value="NADH-UBIQUINONE OXIDOREDUCTASE CHAIN 5"/>
    <property type="match status" value="1"/>
</dbReference>
<dbReference type="PRINTS" id="PR01435">
    <property type="entry name" value="NPOXDRDTASE5"/>
</dbReference>
<keyword evidence="13 16" id="KW-0496">Mitochondrion</keyword>
<geneLocation type="mitochondrion" evidence="20"/>
<evidence type="ECO:0000313" key="20">
    <source>
        <dbReference type="EMBL" id="AQT38491.1"/>
    </source>
</evidence>
<feature type="transmembrane region" description="Helical" evidence="16">
    <location>
        <begin position="377"/>
        <end position="399"/>
    </location>
</feature>
<dbReference type="PANTHER" id="PTHR42829">
    <property type="entry name" value="NADH-UBIQUINONE OXIDOREDUCTASE CHAIN 5"/>
    <property type="match status" value="1"/>
</dbReference>
<feature type="transmembrane region" description="Helical" evidence="16">
    <location>
        <begin position="272"/>
        <end position="298"/>
    </location>
</feature>
<feature type="transmembrane region" description="Helical" evidence="16">
    <location>
        <begin position="244"/>
        <end position="265"/>
    </location>
</feature>
<dbReference type="Pfam" id="PF00662">
    <property type="entry name" value="Proton_antipo_N"/>
    <property type="match status" value="1"/>
</dbReference>
<keyword evidence="10 16" id="KW-1133">Transmembrane helix</keyword>
<keyword evidence="11 16" id="KW-0520">NAD</keyword>
<dbReference type="Pfam" id="PF00361">
    <property type="entry name" value="Proton_antipo_M"/>
    <property type="match status" value="1"/>
</dbReference>
<keyword evidence="6 16" id="KW-0812">Transmembrane</keyword>
<feature type="transmembrane region" description="Helical" evidence="16">
    <location>
        <begin position="12"/>
        <end position="39"/>
    </location>
</feature>
<evidence type="ECO:0000259" key="17">
    <source>
        <dbReference type="Pfam" id="PF00361"/>
    </source>
</evidence>
<evidence type="ECO:0000256" key="9">
    <source>
        <dbReference type="ARBA" id="ARBA00022982"/>
    </source>
</evidence>
<evidence type="ECO:0000256" key="14">
    <source>
        <dbReference type="ARBA" id="ARBA00023136"/>
    </source>
</evidence>
<feature type="transmembrane region" description="Helical" evidence="16">
    <location>
        <begin position="214"/>
        <end position="232"/>
    </location>
</feature>
<feature type="transmembrane region" description="Helical" evidence="16">
    <location>
        <begin position="446"/>
        <end position="470"/>
    </location>
</feature>
<keyword evidence="7" id="KW-0999">Mitochondrion inner membrane</keyword>
<name>A0A1X9JQ50_9BIVA</name>
<evidence type="ECO:0000256" key="12">
    <source>
        <dbReference type="ARBA" id="ARBA00023075"/>
    </source>
</evidence>
<comment type="subcellular location">
    <subcellularLocation>
        <location evidence="1">Mitochondrion inner membrane</location>
        <topology evidence="1">Multi-pass membrane protein</topology>
    </subcellularLocation>
</comment>
<protein>
    <recommendedName>
        <fullName evidence="3 16">NADH-ubiquinone oxidoreductase chain 5</fullName>
        <ecNumber evidence="2 16">7.1.1.2</ecNumber>
    </recommendedName>
</protein>
<feature type="transmembrane region" description="Helical" evidence="16">
    <location>
        <begin position="335"/>
        <end position="357"/>
    </location>
</feature>
<evidence type="ECO:0000256" key="8">
    <source>
        <dbReference type="ARBA" id="ARBA00022967"/>
    </source>
</evidence>
<keyword evidence="12 16" id="KW-0830">Ubiquinone</keyword>
<dbReference type="GO" id="GO:0008137">
    <property type="term" value="F:NADH dehydrogenase (ubiquinone) activity"/>
    <property type="evidence" value="ECO:0007669"/>
    <property type="project" value="UniProtKB-EC"/>
</dbReference>
<reference evidence="20" key="1">
    <citation type="journal article" date="2017" name="Sci. Rep.">
        <title>Evolution of sex-dependent mtDNA transmission in freshwater mussels (Bivalvia: Unionida).</title>
        <authorList>
            <person name="Guerra D."/>
            <person name="Plazzi F."/>
            <person name="Stewart D.T."/>
            <person name="Bogan A.E."/>
            <person name="Hoeh W.R."/>
            <person name="Breton S."/>
        </authorList>
    </citation>
    <scope>NUCLEOTIDE SEQUENCE</scope>
    <source>
        <strain evidence="20">H3283</strain>
        <tissue evidence="20">Gonad</tissue>
    </source>
</reference>
<feature type="transmembrane region" description="Helical" evidence="16">
    <location>
        <begin position="92"/>
        <end position="109"/>
    </location>
</feature>
<dbReference type="EMBL" id="KU873118">
    <property type="protein sequence ID" value="AQT38491.1"/>
    <property type="molecule type" value="Genomic_DNA"/>
</dbReference>
<keyword evidence="5" id="KW-0679">Respiratory chain</keyword>
<gene>
    <name evidence="20" type="primary">nad5</name>
</gene>
<feature type="transmembrane region" description="Helical" evidence="16">
    <location>
        <begin position="173"/>
        <end position="193"/>
    </location>
</feature>
<dbReference type="InterPro" id="IPR003945">
    <property type="entry name" value="NU5C-like"/>
</dbReference>
<feature type="transmembrane region" description="Helical" evidence="16">
    <location>
        <begin position="491"/>
        <end position="513"/>
    </location>
</feature>
<dbReference type="GO" id="GO:0015990">
    <property type="term" value="P:electron transport coupled proton transport"/>
    <property type="evidence" value="ECO:0007669"/>
    <property type="project" value="TreeGrafter"/>
</dbReference>
<dbReference type="Pfam" id="PF06455">
    <property type="entry name" value="NADH5_C"/>
    <property type="match status" value="1"/>
</dbReference>
<dbReference type="EC" id="7.1.1.2" evidence="2 16"/>
<evidence type="ECO:0000256" key="2">
    <source>
        <dbReference type="ARBA" id="ARBA00012944"/>
    </source>
</evidence>
<keyword evidence="14 16" id="KW-0472">Membrane</keyword>
<dbReference type="GO" id="GO:0042773">
    <property type="term" value="P:ATP synthesis coupled electron transport"/>
    <property type="evidence" value="ECO:0007669"/>
    <property type="project" value="InterPro"/>
</dbReference>
<evidence type="ECO:0000259" key="18">
    <source>
        <dbReference type="Pfam" id="PF00662"/>
    </source>
</evidence>
<comment type="function">
    <text evidence="16">Core subunit of the mitochondrial membrane respiratory chain NADH dehydrogenase (Complex I) which catalyzes electron transfer from NADH through the respiratory chain, using ubiquinone as an electron acceptor. Essential for the catalytic activity and assembly of complex I.</text>
</comment>
<feature type="domain" description="NADH-Ubiquinone oxidoreductase (complex I) chain 5 N-terminal" evidence="18">
    <location>
        <begin position="44"/>
        <end position="93"/>
    </location>
</feature>
<evidence type="ECO:0000256" key="10">
    <source>
        <dbReference type="ARBA" id="ARBA00022989"/>
    </source>
</evidence>
<keyword evidence="4 16" id="KW-0813">Transport</keyword>